<reference evidence="4 5" key="1">
    <citation type="submission" date="2015-04" db="EMBL/GenBank/DDBJ databases">
        <title>Complete genome sequence of Schizopora paradoxa KUC8140, a cosmopolitan wood degrader in East Asia.</title>
        <authorList>
            <consortium name="DOE Joint Genome Institute"/>
            <person name="Min B."/>
            <person name="Park H."/>
            <person name="Jang Y."/>
            <person name="Kim J.-J."/>
            <person name="Kim K.H."/>
            <person name="Pangilinan J."/>
            <person name="Lipzen A."/>
            <person name="Riley R."/>
            <person name="Grigoriev I.V."/>
            <person name="Spatafora J.W."/>
            <person name="Choi I.-G."/>
        </authorList>
    </citation>
    <scope>NUCLEOTIDE SEQUENCE [LARGE SCALE GENOMIC DNA]</scope>
    <source>
        <strain evidence="4 5">KUC8140</strain>
    </source>
</reference>
<feature type="transmembrane region" description="Helical" evidence="2">
    <location>
        <begin position="94"/>
        <end position="118"/>
    </location>
</feature>
<keyword evidence="5" id="KW-1185">Reference proteome</keyword>
<dbReference type="AlphaFoldDB" id="A0A0H2SCK0"/>
<protein>
    <submittedName>
        <fullName evidence="4">Uncharacterized protein</fullName>
    </submittedName>
</protein>
<evidence type="ECO:0000256" key="2">
    <source>
        <dbReference type="SAM" id="Phobius"/>
    </source>
</evidence>
<keyword evidence="2" id="KW-0812">Transmembrane</keyword>
<feature type="region of interest" description="Disordered" evidence="1">
    <location>
        <begin position="182"/>
        <end position="216"/>
    </location>
</feature>
<sequence>MIYLLAELGVGLWSFLLPKVHPYSVPGPAGLAQTIVFHSCTWEHSVRLSNLQAAAYQFMQTGFDTIAFVLVGLKAILSSNGRNGLRYKMAEDGFLYFVVVLSLNFTWAFMLIFCPTLLRYAAAQPAILLQCVCMNRMTLSLMSFGASGDDYPDESLRGGFEASFIERAKARSRRRNSWIGTSTFEHTDSDSSTLSTGPQAGLPVQFPSSTESDESI</sequence>
<keyword evidence="3" id="KW-0732">Signal</keyword>
<evidence type="ECO:0000313" key="4">
    <source>
        <dbReference type="EMBL" id="KLO19453.1"/>
    </source>
</evidence>
<evidence type="ECO:0000256" key="1">
    <source>
        <dbReference type="SAM" id="MobiDB-lite"/>
    </source>
</evidence>
<gene>
    <name evidence="4" type="ORF">SCHPADRAFT_935256</name>
</gene>
<dbReference type="EMBL" id="KQ085886">
    <property type="protein sequence ID" value="KLO19453.1"/>
    <property type="molecule type" value="Genomic_DNA"/>
</dbReference>
<feature type="signal peptide" evidence="3">
    <location>
        <begin position="1"/>
        <end position="22"/>
    </location>
</feature>
<proteinExistence type="predicted"/>
<keyword evidence="2" id="KW-0472">Membrane</keyword>
<feature type="transmembrane region" description="Helical" evidence="2">
    <location>
        <begin position="54"/>
        <end position="73"/>
    </location>
</feature>
<feature type="chain" id="PRO_5005202166" evidence="3">
    <location>
        <begin position="23"/>
        <end position="216"/>
    </location>
</feature>
<name>A0A0H2SCK0_9AGAM</name>
<dbReference type="STRING" id="27342.A0A0H2SCK0"/>
<dbReference type="Proteomes" id="UP000053477">
    <property type="component" value="Unassembled WGS sequence"/>
</dbReference>
<evidence type="ECO:0000313" key="5">
    <source>
        <dbReference type="Proteomes" id="UP000053477"/>
    </source>
</evidence>
<feature type="compositionally biased region" description="Polar residues" evidence="1">
    <location>
        <begin position="182"/>
        <end position="198"/>
    </location>
</feature>
<accession>A0A0H2SCK0</accession>
<evidence type="ECO:0000256" key="3">
    <source>
        <dbReference type="SAM" id="SignalP"/>
    </source>
</evidence>
<keyword evidence="2" id="KW-1133">Transmembrane helix</keyword>
<organism evidence="4 5">
    <name type="scientific">Schizopora paradoxa</name>
    <dbReference type="NCBI Taxonomy" id="27342"/>
    <lineage>
        <taxon>Eukaryota</taxon>
        <taxon>Fungi</taxon>
        <taxon>Dikarya</taxon>
        <taxon>Basidiomycota</taxon>
        <taxon>Agaricomycotina</taxon>
        <taxon>Agaricomycetes</taxon>
        <taxon>Hymenochaetales</taxon>
        <taxon>Schizoporaceae</taxon>
        <taxon>Schizopora</taxon>
    </lineage>
</organism>
<dbReference type="InParanoid" id="A0A0H2SCK0"/>